<accession>A0A919MY10</accession>
<organism evidence="7 8">
    <name type="scientific">Paractinoplanes rishiriensis</name>
    <dbReference type="NCBI Taxonomy" id="1050105"/>
    <lineage>
        <taxon>Bacteria</taxon>
        <taxon>Bacillati</taxon>
        <taxon>Actinomycetota</taxon>
        <taxon>Actinomycetes</taxon>
        <taxon>Micromonosporales</taxon>
        <taxon>Micromonosporaceae</taxon>
        <taxon>Paractinoplanes</taxon>
    </lineage>
</organism>
<feature type="transmembrane region" description="Helical" evidence="5">
    <location>
        <begin position="142"/>
        <end position="164"/>
    </location>
</feature>
<feature type="transmembrane region" description="Helical" evidence="5">
    <location>
        <begin position="51"/>
        <end position="70"/>
    </location>
</feature>
<protein>
    <recommendedName>
        <fullName evidence="6">Methylamine utilisation protein MauE domain-containing protein</fullName>
    </recommendedName>
</protein>
<dbReference type="AlphaFoldDB" id="A0A919MY10"/>
<keyword evidence="8" id="KW-1185">Reference proteome</keyword>
<name>A0A919MY10_9ACTN</name>
<proteinExistence type="predicted"/>
<dbReference type="EMBL" id="BOMV01000073">
    <property type="protein sequence ID" value="GIE99578.1"/>
    <property type="molecule type" value="Genomic_DNA"/>
</dbReference>
<feature type="transmembrane region" description="Helical" evidence="5">
    <location>
        <begin position="116"/>
        <end position="136"/>
    </location>
</feature>
<comment type="subcellular location">
    <subcellularLocation>
        <location evidence="1">Membrane</location>
        <topology evidence="1">Multi-pass membrane protein</topology>
    </subcellularLocation>
</comment>
<evidence type="ECO:0000256" key="5">
    <source>
        <dbReference type="SAM" id="Phobius"/>
    </source>
</evidence>
<comment type="caution">
    <text evidence="7">The sequence shown here is derived from an EMBL/GenBank/DDBJ whole genome shotgun (WGS) entry which is preliminary data.</text>
</comment>
<dbReference type="GO" id="GO:0016020">
    <property type="term" value="C:membrane"/>
    <property type="evidence" value="ECO:0007669"/>
    <property type="project" value="UniProtKB-SubCell"/>
</dbReference>
<sequence length="178" mass="17657">MRVVIASIILLIAGVLVVSLAGKLRGRAAFRGFAAAVVEMGLVRPRLGRPVAALAIGAEATVLVLLAWPAGTVPGLAAAALLFAGFTAALAVAVRRGARAGCHCFGASSTPVARRHVLRGGFLGTVAAAAAVLAPAGPLTGISAPQALTAAAAAAVGVAALVWLDDLVWLFRRATPTA</sequence>
<evidence type="ECO:0000256" key="1">
    <source>
        <dbReference type="ARBA" id="ARBA00004141"/>
    </source>
</evidence>
<keyword evidence="2 5" id="KW-0812">Transmembrane</keyword>
<evidence type="ECO:0000313" key="8">
    <source>
        <dbReference type="Proteomes" id="UP000636960"/>
    </source>
</evidence>
<feature type="domain" description="Methylamine utilisation protein MauE" evidence="6">
    <location>
        <begin position="2"/>
        <end position="130"/>
    </location>
</feature>
<evidence type="ECO:0000256" key="3">
    <source>
        <dbReference type="ARBA" id="ARBA00022989"/>
    </source>
</evidence>
<evidence type="ECO:0000256" key="4">
    <source>
        <dbReference type="ARBA" id="ARBA00023136"/>
    </source>
</evidence>
<reference evidence="7" key="1">
    <citation type="submission" date="2021-01" db="EMBL/GenBank/DDBJ databases">
        <title>Whole genome shotgun sequence of Actinoplanes rishiriensis NBRC 108556.</title>
        <authorList>
            <person name="Komaki H."/>
            <person name="Tamura T."/>
        </authorList>
    </citation>
    <scope>NUCLEOTIDE SEQUENCE</scope>
    <source>
        <strain evidence="7">NBRC 108556</strain>
    </source>
</reference>
<evidence type="ECO:0000313" key="7">
    <source>
        <dbReference type="EMBL" id="GIE99578.1"/>
    </source>
</evidence>
<feature type="transmembrane region" description="Helical" evidence="5">
    <location>
        <begin position="6"/>
        <end position="24"/>
    </location>
</feature>
<keyword evidence="3 5" id="KW-1133">Transmembrane helix</keyword>
<dbReference type="Pfam" id="PF07291">
    <property type="entry name" value="MauE"/>
    <property type="match status" value="1"/>
</dbReference>
<gene>
    <name evidence="7" type="ORF">Ari01nite_70430</name>
</gene>
<dbReference type="Proteomes" id="UP000636960">
    <property type="component" value="Unassembled WGS sequence"/>
</dbReference>
<evidence type="ECO:0000259" key="6">
    <source>
        <dbReference type="Pfam" id="PF07291"/>
    </source>
</evidence>
<dbReference type="InterPro" id="IPR009908">
    <property type="entry name" value="Methylamine_util_MauE"/>
</dbReference>
<evidence type="ECO:0000256" key="2">
    <source>
        <dbReference type="ARBA" id="ARBA00022692"/>
    </source>
</evidence>
<dbReference type="GO" id="GO:0030416">
    <property type="term" value="P:methylamine metabolic process"/>
    <property type="evidence" value="ECO:0007669"/>
    <property type="project" value="InterPro"/>
</dbReference>
<keyword evidence="4 5" id="KW-0472">Membrane</keyword>
<feature type="transmembrane region" description="Helical" evidence="5">
    <location>
        <begin position="76"/>
        <end position="95"/>
    </location>
</feature>
<dbReference type="RefSeq" id="WP_203786560.1">
    <property type="nucleotide sequence ID" value="NZ_BOMV01000073.1"/>
</dbReference>